<dbReference type="PANTHER" id="PTHR24148:SF81">
    <property type="entry name" value="HETEROKARYON INCOMPATIBILITY DOMAIN-CONTAINING PROTEIN"/>
    <property type="match status" value="1"/>
</dbReference>
<dbReference type="InterPro" id="IPR052895">
    <property type="entry name" value="HetReg/Transcr_Mod"/>
</dbReference>
<evidence type="ECO:0000313" key="3">
    <source>
        <dbReference type="EMBL" id="KAF2821084.1"/>
    </source>
</evidence>
<dbReference type="OrthoDB" id="2157530at2759"/>
<dbReference type="InterPro" id="IPR010730">
    <property type="entry name" value="HET"/>
</dbReference>
<reference evidence="3" key="1">
    <citation type="journal article" date="2020" name="Stud. Mycol.">
        <title>101 Dothideomycetes genomes: a test case for predicting lifestyles and emergence of pathogens.</title>
        <authorList>
            <person name="Haridas S."/>
            <person name="Albert R."/>
            <person name="Binder M."/>
            <person name="Bloem J."/>
            <person name="Labutti K."/>
            <person name="Salamov A."/>
            <person name="Andreopoulos B."/>
            <person name="Baker S."/>
            <person name="Barry K."/>
            <person name="Bills G."/>
            <person name="Bluhm B."/>
            <person name="Cannon C."/>
            <person name="Castanera R."/>
            <person name="Culley D."/>
            <person name="Daum C."/>
            <person name="Ezra D."/>
            <person name="Gonzalez J."/>
            <person name="Henrissat B."/>
            <person name="Kuo A."/>
            <person name="Liang C."/>
            <person name="Lipzen A."/>
            <person name="Lutzoni F."/>
            <person name="Magnuson J."/>
            <person name="Mondo S."/>
            <person name="Nolan M."/>
            <person name="Ohm R."/>
            <person name="Pangilinan J."/>
            <person name="Park H.-J."/>
            <person name="Ramirez L."/>
            <person name="Alfaro M."/>
            <person name="Sun H."/>
            <person name="Tritt A."/>
            <person name="Yoshinaga Y."/>
            <person name="Zwiers L.-H."/>
            <person name="Turgeon B."/>
            <person name="Goodwin S."/>
            <person name="Spatafora J."/>
            <person name="Crous P."/>
            <person name="Grigoriev I."/>
        </authorList>
    </citation>
    <scope>NUCLEOTIDE SEQUENCE</scope>
    <source>
        <strain evidence="3">CBS 113818</strain>
    </source>
</reference>
<dbReference type="Pfam" id="PF06985">
    <property type="entry name" value="HET"/>
    <property type="match status" value="1"/>
</dbReference>
<name>A0A6A6ZL66_9PLEO</name>
<feature type="domain" description="Heterokaryon incompatibility" evidence="2">
    <location>
        <begin position="44"/>
        <end position="182"/>
    </location>
</feature>
<evidence type="ECO:0000256" key="1">
    <source>
        <dbReference type="SAM" id="MobiDB-lite"/>
    </source>
</evidence>
<gene>
    <name evidence="3" type="ORF">CC86DRAFT_386630</name>
</gene>
<dbReference type="EMBL" id="MU006238">
    <property type="protein sequence ID" value="KAF2821084.1"/>
    <property type="molecule type" value="Genomic_DNA"/>
</dbReference>
<evidence type="ECO:0000259" key="2">
    <source>
        <dbReference type="Pfam" id="PF06985"/>
    </source>
</evidence>
<dbReference type="Proteomes" id="UP000799424">
    <property type="component" value="Unassembled WGS sequence"/>
</dbReference>
<dbReference type="PANTHER" id="PTHR24148">
    <property type="entry name" value="ANKYRIN REPEAT DOMAIN-CONTAINING PROTEIN 39 HOMOLOG-RELATED"/>
    <property type="match status" value="1"/>
</dbReference>
<feature type="region of interest" description="Disordered" evidence="1">
    <location>
        <begin position="457"/>
        <end position="497"/>
    </location>
</feature>
<organism evidence="3 4">
    <name type="scientific">Ophiobolus disseminans</name>
    <dbReference type="NCBI Taxonomy" id="1469910"/>
    <lineage>
        <taxon>Eukaryota</taxon>
        <taxon>Fungi</taxon>
        <taxon>Dikarya</taxon>
        <taxon>Ascomycota</taxon>
        <taxon>Pezizomycotina</taxon>
        <taxon>Dothideomycetes</taxon>
        <taxon>Pleosporomycetidae</taxon>
        <taxon>Pleosporales</taxon>
        <taxon>Pleosporineae</taxon>
        <taxon>Phaeosphaeriaceae</taxon>
        <taxon>Ophiobolus</taxon>
    </lineage>
</organism>
<proteinExistence type="predicted"/>
<evidence type="ECO:0000313" key="4">
    <source>
        <dbReference type="Proteomes" id="UP000799424"/>
    </source>
</evidence>
<accession>A0A6A6ZL66</accession>
<protein>
    <recommendedName>
        <fullName evidence="2">Heterokaryon incompatibility domain-containing protein</fullName>
    </recommendedName>
</protein>
<dbReference type="AlphaFoldDB" id="A0A6A6ZL66"/>
<keyword evidence="4" id="KW-1185">Reference proteome</keyword>
<feature type="compositionally biased region" description="Acidic residues" evidence="1">
    <location>
        <begin position="468"/>
        <end position="497"/>
    </location>
</feature>
<sequence length="653" mass="74657">MSQFTYQPLESNQIRILRLAPGSKDDLLVGELFVEDIDTKSLKYDALSYMWGDPSPSEFICLSGRSLPMARNLTTALHHLRYVDKPLVIWIDAICVNQEDYVERAAQVHLMRRIFGHANYVRIWIFEPKVDGTSEAVKALRSFLPRNKKAGSSMLGRDPTFWDTVAPIFTNQYWSRAWIQQEVLNARRQILHCMDISIRGAAIARFQRATRARDISAYARSTELGRAWIRHMKPFTRNNSPAAGDILEHKHGVRFWNLRELLNNSNSLEMTNPRDRVYALMHLAEDYKEGGIVVDYSRSILDTVVEATAYIVQSERMLYFLIRASLRVYTNITTEKTEDKPPPTWLPPLWYGLGTVDDHNYNYDFHRNTFKTKCSPHSVSIADRRLRVRGMRLDSVRSSMLLGLETPDVTVRQFWNSSFGLYLQEAGGIGMKKLPFEAMKLLVGCSEDEIQDLVDDLQTLPSPSGSDEGSEEEGSDEESSDEEGSDEYDRDEDESDEENICADDKKMMLLMQPHVAKMLKVFLRLAQNNAYADQQINIDGNVNEALLSDVDIATKVVLHWVFDRFVGRLIIMTESMKLGLIHPCAFKEGDEVWVVMGSRIPILVRPQPSGNYWHVCTADIPSIQELPELQDFSSDKQPGDKVGEWVVDDIELE</sequence>